<proteinExistence type="predicted"/>
<reference evidence="1" key="1">
    <citation type="submission" date="2022-10" db="EMBL/GenBank/DDBJ databases">
        <title>Genome Sequence of Xylaria curta.</title>
        <authorList>
            <person name="Buettner E."/>
        </authorList>
    </citation>
    <scope>NUCLEOTIDE SEQUENCE</scope>
    <source>
        <strain evidence="1">Babe10</strain>
    </source>
</reference>
<sequence length="522" mass="57585">MRSIPQGKHEAKDPKQLPVTNGRPVFNSSARASPKPHPQANGHGKATNSQSMHKRAVSNGEPVSKAVPRLLSPLHIDWSIDKASDTLKESASESRPSPKKKPVETNSLKPQPKKSRDDREPSPSAKKRVVLPPLLSPTLPSIVMDELARIEMKASTQLKEPSLRNSQASDSSVVVKKPAKPAREATIHVDSKKEEPSQYIVVLKYKKRNAKTIERLLNLPSGGKKKTEGLKRDGQTPRESSGSVEPGTARKRPRTTTDTSEALKRPRTADTLRPSTPPKQSTAMSRIASNSSQVGTPGAANSLTPSTQLPSEKRREPIPPEKLQRAQRLHGGWKYFMDLVPDREYHFAVAAGIQSLLSYMHAVKLQSDAFDLERLPRRPQSWREVLPLFRVMRNDCLRNVQLSALLPRIQAICINYVGRALWSLPGEVDMAERLSTTSKDEADMWRLADVARKKLGVYDGGPDSSDGGAVGKLIDRLGPWTTPEEAIPITLEVMRNIIHAGSWKPNDELAKIGRHLANSTTG</sequence>
<comment type="caution">
    <text evidence="1">The sequence shown here is derived from an EMBL/GenBank/DDBJ whole genome shotgun (WGS) entry which is preliminary data.</text>
</comment>
<dbReference type="EMBL" id="JAPDGR010004082">
    <property type="protein sequence ID" value="KAJ2969201.1"/>
    <property type="molecule type" value="Genomic_DNA"/>
</dbReference>
<evidence type="ECO:0000313" key="1">
    <source>
        <dbReference type="EMBL" id="KAJ2969201.1"/>
    </source>
</evidence>
<organism evidence="1 2">
    <name type="scientific">Xylaria curta</name>
    <dbReference type="NCBI Taxonomy" id="42375"/>
    <lineage>
        <taxon>Eukaryota</taxon>
        <taxon>Fungi</taxon>
        <taxon>Dikarya</taxon>
        <taxon>Ascomycota</taxon>
        <taxon>Pezizomycotina</taxon>
        <taxon>Sordariomycetes</taxon>
        <taxon>Xylariomycetidae</taxon>
        <taxon>Xylariales</taxon>
        <taxon>Xylariaceae</taxon>
        <taxon>Xylaria</taxon>
    </lineage>
</organism>
<protein>
    <submittedName>
        <fullName evidence="1">Uncharacterized protein</fullName>
    </submittedName>
</protein>
<evidence type="ECO:0000313" key="2">
    <source>
        <dbReference type="Proteomes" id="UP001143856"/>
    </source>
</evidence>
<dbReference type="Proteomes" id="UP001143856">
    <property type="component" value="Unassembled WGS sequence"/>
</dbReference>
<accession>A0ACC1MS69</accession>
<name>A0ACC1MS69_9PEZI</name>
<keyword evidence="2" id="KW-1185">Reference proteome</keyword>
<gene>
    <name evidence="1" type="ORF">NUW58_g10042</name>
</gene>